<dbReference type="RefSeq" id="WP_074715779.1">
    <property type="nucleotide sequence ID" value="NZ_FNWV01000004.1"/>
</dbReference>
<gene>
    <name evidence="2" type="ORF">SAMN02910265_01380</name>
</gene>
<proteinExistence type="predicted"/>
<feature type="transmembrane region" description="Helical" evidence="1">
    <location>
        <begin position="75"/>
        <end position="98"/>
    </location>
</feature>
<keyword evidence="1" id="KW-0812">Transmembrane</keyword>
<dbReference type="AlphaFoldDB" id="A0A1H6J8P3"/>
<dbReference type="InterPro" id="IPR023804">
    <property type="entry name" value="DUF3792_TM"/>
</dbReference>
<feature type="transmembrane region" description="Helical" evidence="1">
    <location>
        <begin position="47"/>
        <end position="68"/>
    </location>
</feature>
<accession>A0A1H6J8P3</accession>
<organism evidence="2 3">
    <name type="scientific">Ruminococcus flavefaciens</name>
    <dbReference type="NCBI Taxonomy" id="1265"/>
    <lineage>
        <taxon>Bacteria</taxon>
        <taxon>Bacillati</taxon>
        <taxon>Bacillota</taxon>
        <taxon>Clostridia</taxon>
        <taxon>Eubacteriales</taxon>
        <taxon>Oscillospiraceae</taxon>
        <taxon>Ruminococcus</taxon>
    </lineage>
</organism>
<sequence>MRRQRKSLWSGWGSSVLVSVLAGALCIGAGAVLTAAIVYFVMKDMTMIRAFAGVSLAAGAYIAAYICGKYRRRKGLVCGIVCGALLYAVINLLAIIILGEWAGIKKLLLLTVFGAAGGVAGVNSKRPKKLRDQ</sequence>
<feature type="transmembrane region" description="Helical" evidence="1">
    <location>
        <begin position="12"/>
        <end position="41"/>
    </location>
</feature>
<evidence type="ECO:0000313" key="2">
    <source>
        <dbReference type="EMBL" id="SEH55307.1"/>
    </source>
</evidence>
<protein>
    <submittedName>
        <fullName evidence="2">Putative membrane protein, TIGR04086 family</fullName>
    </submittedName>
</protein>
<reference evidence="2 3" key="1">
    <citation type="submission" date="2016-10" db="EMBL/GenBank/DDBJ databases">
        <authorList>
            <person name="de Groot N.N."/>
        </authorList>
    </citation>
    <scope>NUCLEOTIDE SEQUENCE [LARGE SCALE GENOMIC DNA]</scope>
    <source>
        <strain evidence="2 3">YAD2003</strain>
    </source>
</reference>
<evidence type="ECO:0000256" key="1">
    <source>
        <dbReference type="SAM" id="Phobius"/>
    </source>
</evidence>
<dbReference type="NCBIfam" id="TIGR04086">
    <property type="entry name" value="TIGR04086_membr"/>
    <property type="match status" value="1"/>
</dbReference>
<dbReference type="EMBL" id="FNWV01000004">
    <property type="protein sequence ID" value="SEH55307.1"/>
    <property type="molecule type" value="Genomic_DNA"/>
</dbReference>
<dbReference type="OrthoDB" id="1824862at2"/>
<feature type="transmembrane region" description="Helical" evidence="1">
    <location>
        <begin position="104"/>
        <end position="123"/>
    </location>
</feature>
<keyword evidence="1" id="KW-0472">Membrane</keyword>
<dbReference type="Proteomes" id="UP000183190">
    <property type="component" value="Unassembled WGS sequence"/>
</dbReference>
<name>A0A1H6J8P3_RUMFL</name>
<evidence type="ECO:0000313" key="3">
    <source>
        <dbReference type="Proteomes" id="UP000183190"/>
    </source>
</evidence>
<keyword evidence="1" id="KW-1133">Transmembrane helix</keyword>